<dbReference type="EMBL" id="MN738820">
    <property type="protein sequence ID" value="QHT37768.1"/>
    <property type="molecule type" value="Genomic_DNA"/>
</dbReference>
<feature type="region of interest" description="Disordered" evidence="2">
    <location>
        <begin position="954"/>
        <end position="995"/>
    </location>
</feature>
<accession>A0A6C0F7V4</accession>
<evidence type="ECO:0000313" key="3">
    <source>
        <dbReference type="EMBL" id="QHT37768.1"/>
    </source>
</evidence>
<organism evidence="3">
    <name type="scientific">viral metagenome</name>
    <dbReference type="NCBI Taxonomy" id="1070528"/>
    <lineage>
        <taxon>unclassified sequences</taxon>
        <taxon>metagenomes</taxon>
        <taxon>organismal metagenomes</taxon>
    </lineage>
</organism>
<sequence>MFQDTNKNELAFDKSFVGSMAYQKNNNQDIHKIIANHINEPTETGIAVYRAVDGIHDFESGLKKKNANTLLRTHYGIGDRNDNNDFLKIINNVTNVNNKTTSNRNNLHQNLDFNELTTLQSSGNVFIQYPEYPGPSGKNNAFEHILPDILPTMNLNDIDENETIFDEHPKGDILMDIIIDDKTKIDLNKLRNYLMITPGSTYSKDAANIATEKFTELFGGHDFSFFSEILDPASEQSDMINKNVEITMVYCYLKQQPIYITLKKNNDPNKHLHDFRLQKWLFCFHTDPNRPGVFEEYDFGIIRNGTSERHPAPNIETTVQYILGTIDKKTFAKKGAQIMSFADRMINKAQKKLHGRDSLSKNQSQNLKNNGSFEGFYEVLLSKFQTDIGKSITPEEAKVVLISFKTIGDQMYLYDAILLSEISKSGQISELSEPFVVSGDTFLVDYITYTKSCSVLSPATIGNVRGKRILRVYIKPRDPAAAAEAQERLNKNRKKSLLKDINRTKNRMESYIGLEEQKNRYILYLKKVLRNANYILSSKEVIEGTGRRAQYKYSFNDRIIDEYNVVEFLYKLLIFLHKLQTIKKNILELEEITEKLEGNTLENAISKVDEDIQLAEEINANYKTLVSIAKDNMRLRVEIRDYLKQEVFDTSTSEWTEILKRAHLNELYTQMDKDKNKYKPSYNYPNTKNGNFEKMKYHLRMQIDKVNAENSQEGGGIDKNGPAKKGVNIEKQKKKRLLKVQVEQVKKRSELLQEKRDNVDINRDIESIIDIINEIDPNISSIDGILSLIENIDPVPRVQTGGETTMDVVGEQENSVEDPGEVAEEEQSPMQEVAEEEQSPMQEVAKEEEEEEPMQEIAEEEEEKEPMQEVTEEEEETPMDEVAKESQPVSPKEIYNEEGLLSRRNALEQEDNAEWDNLKDNKRILLIFEISDILNSTDDNDTIENILKGVETKLNNSTESQPMEEETKTEEKIESQPKQIYTTEGKPINKENVVNPADQVKNNLFDELMEVGGKLKQKRTSLKKKKPSKKQSKSKKTKRIQIKKRKQTKKKKLTKK</sequence>
<feature type="compositionally biased region" description="Acidic residues" evidence="2">
    <location>
        <begin position="814"/>
        <end position="838"/>
    </location>
</feature>
<evidence type="ECO:0000256" key="1">
    <source>
        <dbReference type="SAM" id="Coils"/>
    </source>
</evidence>
<proteinExistence type="predicted"/>
<dbReference type="AlphaFoldDB" id="A0A6C0F7V4"/>
<reference evidence="3" key="1">
    <citation type="journal article" date="2020" name="Nature">
        <title>Giant virus diversity and host interactions through global metagenomics.</title>
        <authorList>
            <person name="Schulz F."/>
            <person name="Roux S."/>
            <person name="Paez-Espino D."/>
            <person name="Jungbluth S."/>
            <person name="Walsh D.A."/>
            <person name="Denef V.J."/>
            <person name="McMahon K.D."/>
            <person name="Konstantinidis K.T."/>
            <person name="Eloe-Fadrosh E.A."/>
            <person name="Kyrpides N.C."/>
            <person name="Woyke T."/>
        </authorList>
    </citation>
    <scope>NUCLEOTIDE SEQUENCE</scope>
    <source>
        <strain evidence="3">GVMAG-S-ERX556049-19</strain>
    </source>
</reference>
<feature type="compositionally biased region" description="Acidic residues" evidence="2">
    <location>
        <begin position="846"/>
        <end position="879"/>
    </location>
</feature>
<feature type="compositionally biased region" description="Basic and acidic residues" evidence="2">
    <location>
        <begin position="965"/>
        <end position="975"/>
    </location>
</feature>
<evidence type="ECO:0000256" key="2">
    <source>
        <dbReference type="SAM" id="MobiDB-lite"/>
    </source>
</evidence>
<protein>
    <submittedName>
        <fullName evidence="3">Uncharacterized protein</fullName>
    </submittedName>
</protein>
<feature type="coiled-coil region" evidence="1">
    <location>
        <begin position="735"/>
        <end position="762"/>
    </location>
</feature>
<feature type="region of interest" description="Disordered" evidence="2">
    <location>
        <begin position="1015"/>
        <end position="1056"/>
    </location>
</feature>
<feature type="region of interest" description="Disordered" evidence="2">
    <location>
        <begin position="812"/>
        <end position="897"/>
    </location>
</feature>
<keyword evidence="1" id="KW-0175">Coiled coil</keyword>
<name>A0A6C0F7V4_9ZZZZ</name>